<sequence length="290" mass="31944">MASPPGYRVIKKLKTQNSYIREFFAEFFGTFILILYGNAAFATTVLEGNGVPDVFGVTWAWGVGVILGITASGGVSGGHINPGVTVAFAAVGKFPWRKVPVYLIAQHLGGFVASVVLYITYYDAFNLFDPEGTVVGARSSAYVFATYPREGISIWNCFVGELVVGFLLMFTVMAIVDSKNLNIPKYLWPVFIGFMIQVTAQTFGLNCMAPINPARDFPTRVFTAIAGWGGETFGIRDYGYWWIGLVGPHVGCIIGAWAYYLSIELHWPEKKEEMEDGDIPLAVEAKERNR</sequence>
<proteinExistence type="inferred from homology"/>
<comment type="function">
    <text evidence="7">Aquaglyceroporin that may modulate the water content and osmolytes during anhydrobiosis.</text>
</comment>
<dbReference type="InterPro" id="IPR000425">
    <property type="entry name" value="MIP"/>
</dbReference>
<protein>
    <submittedName>
        <fullName evidence="10">Aquaporin-7</fullName>
    </submittedName>
</protein>
<evidence type="ECO:0000313" key="11">
    <source>
        <dbReference type="Proteomes" id="UP000887013"/>
    </source>
</evidence>
<dbReference type="NCBIfam" id="TIGR00861">
    <property type="entry name" value="MIP"/>
    <property type="match status" value="1"/>
</dbReference>
<dbReference type="CDD" id="cd00333">
    <property type="entry name" value="MIP"/>
    <property type="match status" value="1"/>
</dbReference>
<reference evidence="10" key="1">
    <citation type="submission" date="2020-08" db="EMBL/GenBank/DDBJ databases">
        <title>Multicomponent nature underlies the extraordinary mechanical properties of spider dragline silk.</title>
        <authorList>
            <person name="Kono N."/>
            <person name="Nakamura H."/>
            <person name="Mori M."/>
            <person name="Yoshida Y."/>
            <person name="Ohtoshi R."/>
            <person name="Malay A.D."/>
            <person name="Moran D.A.P."/>
            <person name="Tomita M."/>
            <person name="Numata K."/>
            <person name="Arakawa K."/>
        </authorList>
    </citation>
    <scope>NUCLEOTIDE SEQUENCE</scope>
</reference>
<dbReference type="GO" id="GO:0015254">
    <property type="term" value="F:glycerol channel activity"/>
    <property type="evidence" value="ECO:0007669"/>
    <property type="project" value="TreeGrafter"/>
</dbReference>
<comment type="caution">
    <text evidence="10">The sequence shown here is derived from an EMBL/GenBank/DDBJ whole genome shotgun (WGS) entry which is preliminary data.</text>
</comment>
<dbReference type="EMBL" id="BMAW01132781">
    <property type="protein sequence ID" value="GFU44832.1"/>
    <property type="molecule type" value="Genomic_DNA"/>
</dbReference>
<dbReference type="PRINTS" id="PR00783">
    <property type="entry name" value="MINTRINSICP"/>
</dbReference>
<name>A0A8X6USR9_NEPPI</name>
<gene>
    <name evidence="10" type="primary">AQP7</name>
    <name evidence="10" type="ORF">NPIL_276541</name>
</gene>
<evidence type="ECO:0000256" key="1">
    <source>
        <dbReference type="ARBA" id="ARBA00004141"/>
    </source>
</evidence>
<dbReference type="AlphaFoldDB" id="A0A8X6USR9"/>
<dbReference type="SUPFAM" id="SSF81338">
    <property type="entry name" value="Aquaporin-like"/>
    <property type="match status" value="1"/>
</dbReference>
<evidence type="ECO:0000256" key="5">
    <source>
        <dbReference type="ARBA" id="ARBA00022989"/>
    </source>
</evidence>
<evidence type="ECO:0000256" key="9">
    <source>
        <dbReference type="SAM" id="Phobius"/>
    </source>
</evidence>
<comment type="subcellular location">
    <subcellularLocation>
        <location evidence="1">Membrane</location>
        <topology evidence="1">Multi-pass membrane protein</topology>
    </subcellularLocation>
</comment>
<evidence type="ECO:0000256" key="3">
    <source>
        <dbReference type="ARBA" id="ARBA00022448"/>
    </source>
</evidence>
<evidence type="ECO:0000256" key="2">
    <source>
        <dbReference type="ARBA" id="ARBA00006175"/>
    </source>
</evidence>
<dbReference type="OrthoDB" id="3222at2759"/>
<accession>A0A8X6USR9</accession>
<feature type="transmembrane region" description="Helical" evidence="9">
    <location>
        <begin position="20"/>
        <end position="39"/>
    </location>
</feature>
<dbReference type="InterPro" id="IPR023271">
    <property type="entry name" value="Aquaporin-like"/>
</dbReference>
<keyword evidence="4 8" id="KW-0812">Transmembrane</keyword>
<organism evidence="10 11">
    <name type="scientific">Nephila pilipes</name>
    <name type="common">Giant wood spider</name>
    <name type="synonym">Nephila maculata</name>
    <dbReference type="NCBI Taxonomy" id="299642"/>
    <lineage>
        <taxon>Eukaryota</taxon>
        <taxon>Metazoa</taxon>
        <taxon>Ecdysozoa</taxon>
        <taxon>Arthropoda</taxon>
        <taxon>Chelicerata</taxon>
        <taxon>Arachnida</taxon>
        <taxon>Araneae</taxon>
        <taxon>Araneomorphae</taxon>
        <taxon>Entelegynae</taxon>
        <taxon>Araneoidea</taxon>
        <taxon>Nephilidae</taxon>
        <taxon>Nephila</taxon>
    </lineage>
</organism>
<feature type="transmembrane region" description="Helical" evidence="9">
    <location>
        <begin position="188"/>
        <end position="211"/>
    </location>
</feature>
<evidence type="ECO:0000256" key="8">
    <source>
        <dbReference type="RuleBase" id="RU000477"/>
    </source>
</evidence>
<feature type="transmembrane region" description="Helical" evidence="9">
    <location>
        <begin position="59"/>
        <end position="80"/>
    </location>
</feature>
<dbReference type="Proteomes" id="UP000887013">
    <property type="component" value="Unassembled WGS sequence"/>
</dbReference>
<feature type="transmembrane region" description="Helical" evidence="9">
    <location>
        <begin position="152"/>
        <end position="176"/>
    </location>
</feature>
<evidence type="ECO:0000256" key="6">
    <source>
        <dbReference type="ARBA" id="ARBA00023136"/>
    </source>
</evidence>
<evidence type="ECO:0000313" key="10">
    <source>
        <dbReference type="EMBL" id="GFU44832.1"/>
    </source>
</evidence>
<dbReference type="GO" id="GO:0015250">
    <property type="term" value="F:water channel activity"/>
    <property type="evidence" value="ECO:0007669"/>
    <property type="project" value="TreeGrafter"/>
</dbReference>
<dbReference type="Gene3D" id="1.20.1080.10">
    <property type="entry name" value="Glycerol uptake facilitator protein"/>
    <property type="match status" value="1"/>
</dbReference>
<keyword evidence="5 9" id="KW-1133">Transmembrane helix</keyword>
<dbReference type="Pfam" id="PF00230">
    <property type="entry name" value="MIP"/>
    <property type="match status" value="1"/>
</dbReference>
<dbReference type="InterPro" id="IPR050363">
    <property type="entry name" value="MIP/Aquaporin"/>
</dbReference>
<comment type="similarity">
    <text evidence="2 8">Belongs to the MIP/aquaporin (TC 1.A.8) family.</text>
</comment>
<dbReference type="GO" id="GO:0016323">
    <property type="term" value="C:basolateral plasma membrane"/>
    <property type="evidence" value="ECO:0007669"/>
    <property type="project" value="TreeGrafter"/>
</dbReference>
<keyword evidence="6 9" id="KW-0472">Membrane</keyword>
<keyword evidence="3 8" id="KW-0813">Transport</keyword>
<feature type="transmembrane region" description="Helical" evidence="9">
    <location>
        <begin position="101"/>
        <end position="121"/>
    </location>
</feature>
<keyword evidence="11" id="KW-1185">Reference proteome</keyword>
<evidence type="ECO:0000256" key="4">
    <source>
        <dbReference type="ARBA" id="ARBA00022692"/>
    </source>
</evidence>
<feature type="transmembrane region" description="Helical" evidence="9">
    <location>
        <begin position="240"/>
        <end position="261"/>
    </location>
</feature>
<dbReference type="PANTHER" id="PTHR43829:SF9">
    <property type="entry name" value="AQUAPORIN-9"/>
    <property type="match status" value="1"/>
</dbReference>
<dbReference type="PANTHER" id="PTHR43829">
    <property type="entry name" value="AQUAPORIN OR AQUAGLYCEROPORIN RELATED"/>
    <property type="match status" value="1"/>
</dbReference>
<evidence type="ECO:0000256" key="7">
    <source>
        <dbReference type="ARBA" id="ARBA00045280"/>
    </source>
</evidence>